<evidence type="ECO:0000313" key="2">
    <source>
        <dbReference type="Proteomes" id="UP000277582"/>
    </source>
</evidence>
<evidence type="ECO:0000313" key="1">
    <source>
        <dbReference type="EMBL" id="RSN78289.1"/>
    </source>
</evidence>
<name>A0A3R9PJM5_9CREN</name>
<sequence length="103" mass="12017">MIRLIRDEEINDIFGWGFKRLVILGLNGKEIRTYLGEKVLVDELNKLASQGFSVFNVEGIKVIDLPKGYGAWLNDKALWITDNISREDLKEVIQFFKEREKMK</sequence>
<proteinExistence type="predicted"/>
<protein>
    <submittedName>
        <fullName evidence="1">Uncharacterized protein</fullName>
    </submittedName>
</protein>
<dbReference type="EMBL" id="RCOS01000022">
    <property type="protein sequence ID" value="RSN78289.1"/>
    <property type="molecule type" value="Genomic_DNA"/>
</dbReference>
<dbReference type="RefSeq" id="WP_125670278.1">
    <property type="nucleotide sequence ID" value="NZ_RCOS01000022.1"/>
</dbReference>
<organism evidence="1 2">
    <name type="scientific">Candidatus Methanodesulfokora washburnensis</name>
    <dbReference type="NCBI Taxonomy" id="2478471"/>
    <lineage>
        <taxon>Archaea</taxon>
        <taxon>Thermoproteota</taxon>
        <taxon>Candidatus Korarchaeia</taxon>
        <taxon>Candidatus Korarchaeia incertae sedis</taxon>
        <taxon>Candidatus Methanodesulfokora</taxon>
    </lineage>
</organism>
<reference evidence="1 2" key="1">
    <citation type="submission" date="2018-10" db="EMBL/GenBank/DDBJ databases">
        <title>Co-occurring genomic capacity for anaerobic methane metabolism and dissimilatory sulfite reduction discovered in the Korarchaeota.</title>
        <authorList>
            <person name="Mckay L.J."/>
            <person name="Dlakic M."/>
            <person name="Fields M.W."/>
            <person name="Delmont T.O."/>
            <person name="Eren A.M."/>
            <person name="Jay Z.J."/>
            <person name="Klingelsmith K.B."/>
            <person name="Rusch D.B."/>
            <person name="Inskeep W.P."/>
        </authorList>
    </citation>
    <scope>NUCLEOTIDE SEQUENCE [LARGE SCALE GENOMIC DNA]</scope>
    <source>
        <strain evidence="1 2">MDKW</strain>
    </source>
</reference>
<gene>
    <name evidence="1" type="ORF">D6D85_01380</name>
</gene>
<comment type="caution">
    <text evidence="1">The sequence shown here is derived from an EMBL/GenBank/DDBJ whole genome shotgun (WGS) entry which is preliminary data.</text>
</comment>
<accession>A0A3R9PJM5</accession>
<keyword evidence="2" id="KW-1185">Reference proteome</keyword>
<dbReference type="Proteomes" id="UP000277582">
    <property type="component" value="Unassembled WGS sequence"/>
</dbReference>
<dbReference type="AlphaFoldDB" id="A0A3R9PJM5"/>